<dbReference type="SUPFAM" id="SSF54117">
    <property type="entry name" value="Interleukin 8-like chemokines"/>
    <property type="match status" value="1"/>
</dbReference>
<keyword evidence="4" id="KW-0964">Secreted</keyword>
<dbReference type="KEGG" id="vg:26100405"/>
<dbReference type="Pfam" id="PF00048">
    <property type="entry name" value="IL8"/>
    <property type="match status" value="1"/>
</dbReference>
<dbReference type="PANTHER" id="PTHR12015">
    <property type="entry name" value="SMALL INDUCIBLE CYTOKINE A"/>
    <property type="match status" value="1"/>
</dbReference>
<dbReference type="PROSITE" id="PS00472">
    <property type="entry name" value="SMALL_CYTOKINES_CC"/>
    <property type="match status" value="1"/>
</dbReference>
<comment type="similarity">
    <text evidence="2">Belongs to the intercrine beta (chemokine CC) family.</text>
</comment>
<dbReference type="GO" id="GO:0006955">
    <property type="term" value="P:immune response"/>
    <property type="evidence" value="ECO:0007669"/>
    <property type="project" value="InterPro"/>
</dbReference>
<dbReference type="OrthoDB" id="41248at10239"/>
<evidence type="ECO:0000256" key="1">
    <source>
        <dbReference type="ARBA" id="ARBA00004613"/>
    </source>
</evidence>
<dbReference type="GO" id="GO:0008009">
    <property type="term" value="F:chemokine activity"/>
    <property type="evidence" value="ECO:0007669"/>
    <property type="project" value="InterPro"/>
</dbReference>
<dbReference type="InterPro" id="IPR036048">
    <property type="entry name" value="Interleukin_8-like_sf"/>
</dbReference>
<dbReference type="RefSeq" id="YP_009173891.1">
    <property type="nucleotide sequence ID" value="NC_028099.1"/>
</dbReference>
<dbReference type="GeneID" id="26100405"/>
<keyword evidence="9" id="KW-1185">Reference proteome</keyword>
<dbReference type="Gene3D" id="2.40.50.40">
    <property type="match status" value="1"/>
</dbReference>
<protein>
    <submittedName>
        <fullName evidence="8">F15</fullName>
    </submittedName>
</protein>
<organism evidence="8 9">
    <name type="scientific">Felid gammaherpesvirus 1</name>
    <dbReference type="NCBI Taxonomy" id="2560468"/>
    <lineage>
        <taxon>Viruses</taxon>
        <taxon>Duplodnaviria</taxon>
        <taxon>Heunggongvirae</taxon>
        <taxon>Peploviricota</taxon>
        <taxon>Herviviricetes</taxon>
        <taxon>Herpesvirales</taxon>
        <taxon>Orthoherpesviridae</taxon>
        <taxon>Gammaherpesvirinae</taxon>
        <taxon>Percavirus</taxon>
        <taxon>Percavirus felidgamma1</taxon>
    </lineage>
</organism>
<name>A0A0M3T9C5_9GAMA</name>
<reference evidence="8 9" key="1">
    <citation type="journal article" date="2015" name="Genome Announc.">
        <title>First Complete Genome Sequence of Felis catus Gammaherpesvirus 1.</title>
        <authorList>
            <person name="Troyer R.M."/>
            <person name="Lee J.S."/>
            <person name="Vuyisich M."/>
            <person name="Chain P."/>
            <person name="Lo C.C."/>
            <person name="Kronmiller B."/>
            <person name="Bracha S."/>
            <person name="Avery A.C."/>
            <person name="VandeWoude S."/>
        </authorList>
    </citation>
    <scope>NUCLEOTIDE SEQUENCE [LARGE SCALE GENOMIC DNA]</scope>
    <source>
        <strain evidence="8">31286</strain>
    </source>
</reference>
<keyword evidence="6" id="KW-1015">Disulfide bond</keyword>
<evidence type="ECO:0000256" key="3">
    <source>
        <dbReference type="ARBA" id="ARBA00022514"/>
    </source>
</evidence>
<dbReference type="InterPro" id="IPR000827">
    <property type="entry name" value="Chemokine_CC_CS"/>
</dbReference>
<evidence type="ECO:0000259" key="7">
    <source>
        <dbReference type="SMART" id="SM00199"/>
    </source>
</evidence>
<evidence type="ECO:0000256" key="6">
    <source>
        <dbReference type="ARBA" id="ARBA00023157"/>
    </source>
</evidence>
<dbReference type="EMBL" id="KT595939">
    <property type="protein sequence ID" value="ALE14726.1"/>
    <property type="molecule type" value="Genomic_DNA"/>
</dbReference>
<dbReference type="InterPro" id="IPR039809">
    <property type="entry name" value="Chemokine_b/g/d"/>
</dbReference>
<dbReference type="PANTHER" id="PTHR12015:SF108">
    <property type="entry name" value="C-C MOTIF CHEMOKINE 20"/>
    <property type="match status" value="1"/>
</dbReference>
<dbReference type="InterPro" id="IPR001811">
    <property type="entry name" value="Chemokine_IL8-like_dom"/>
</dbReference>
<dbReference type="FunFam" id="2.40.50.40:FF:000012">
    <property type="entry name" value="C-C motif chemokine"/>
    <property type="match status" value="1"/>
</dbReference>
<evidence type="ECO:0000256" key="4">
    <source>
        <dbReference type="ARBA" id="ARBA00022525"/>
    </source>
</evidence>
<feature type="domain" description="Chemokine interleukin-8-like" evidence="7">
    <location>
        <begin position="30"/>
        <end position="90"/>
    </location>
</feature>
<dbReference type="GO" id="GO:0005615">
    <property type="term" value="C:extracellular space"/>
    <property type="evidence" value="ECO:0007669"/>
    <property type="project" value="UniProtKB-KW"/>
</dbReference>
<sequence length="102" mass="11751">MMSVGRNLLLVALVIVLFFLCCGETYSSDSSDCCLRHSTRPIPFKVLQSYQHQLPTIGCHLNAIVFYTVKRRTICANPGDKWVRLAMKFIDKKNNSTMRYKF</sequence>
<keyword evidence="3" id="KW-0202">Cytokine</keyword>
<evidence type="ECO:0000313" key="8">
    <source>
        <dbReference type="EMBL" id="ALE14726.1"/>
    </source>
</evidence>
<evidence type="ECO:0000313" key="9">
    <source>
        <dbReference type="Proteomes" id="UP000152314"/>
    </source>
</evidence>
<keyword evidence="5" id="KW-0732">Signal</keyword>
<accession>A0A0M3T9C5</accession>
<dbReference type="SMART" id="SM00199">
    <property type="entry name" value="SCY"/>
    <property type="match status" value="1"/>
</dbReference>
<evidence type="ECO:0000256" key="2">
    <source>
        <dbReference type="ARBA" id="ARBA00010868"/>
    </source>
</evidence>
<comment type="subcellular location">
    <subcellularLocation>
        <location evidence="1">Secreted</location>
    </subcellularLocation>
</comment>
<evidence type="ECO:0000256" key="5">
    <source>
        <dbReference type="ARBA" id="ARBA00022729"/>
    </source>
</evidence>
<proteinExistence type="inferred from homology"/>
<dbReference type="Proteomes" id="UP000152314">
    <property type="component" value="Segment"/>
</dbReference>